<dbReference type="Pfam" id="PF01323">
    <property type="entry name" value="DSBA"/>
    <property type="match status" value="1"/>
</dbReference>
<name>A0AAV5V453_9BILA</name>
<proteinExistence type="predicted"/>
<protein>
    <recommendedName>
        <fullName evidence="2">DSBA-like thioredoxin domain-containing protein</fullName>
    </recommendedName>
</protein>
<feature type="domain" description="DSBA-like thioredoxin" evidence="2">
    <location>
        <begin position="10"/>
        <end position="206"/>
    </location>
</feature>
<dbReference type="AlphaFoldDB" id="A0AAV5V453"/>
<dbReference type="GO" id="GO:0005777">
    <property type="term" value="C:peroxisome"/>
    <property type="evidence" value="ECO:0007669"/>
    <property type="project" value="TreeGrafter"/>
</dbReference>
<keyword evidence="4" id="KW-1185">Reference proteome</keyword>
<organism evidence="3 4">
    <name type="scientific">Pristionchus fissidentatus</name>
    <dbReference type="NCBI Taxonomy" id="1538716"/>
    <lineage>
        <taxon>Eukaryota</taxon>
        <taxon>Metazoa</taxon>
        <taxon>Ecdysozoa</taxon>
        <taxon>Nematoda</taxon>
        <taxon>Chromadorea</taxon>
        <taxon>Rhabditida</taxon>
        <taxon>Rhabditina</taxon>
        <taxon>Diplogasteromorpha</taxon>
        <taxon>Diplogasteroidea</taxon>
        <taxon>Neodiplogasteridae</taxon>
        <taxon>Pristionchus</taxon>
    </lineage>
</organism>
<dbReference type="GO" id="GO:0005739">
    <property type="term" value="C:mitochondrion"/>
    <property type="evidence" value="ECO:0007669"/>
    <property type="project" value="TreeGrafter"/>
</dbReference>
<feature type="active site" description="Nucleophile" evidence="1">
    <location>
        <position position="18"/>
    </location>
</feature>
<dbReference type="InterPro" id="IPR014440">
    <property type="entry name" value="HCCAis_GSTk"/>
</dbReference>
<dbReference type="InterPro" id="IPR036249">
    <property type="entry name" value="Thioredoxin-like_sf"/>
</dbReference>
<accession>A0AAV5V453</accession>
<reference evidence="3" key="1">
    <citation type="submission" date="2023-10" db="EMBL/GenBank/DDBJ databases">
        <title>Genome assembly of Pristionchus species.</title>
        <authorList>
            <person name="Yoshida K."/>
            <person name="Sommer R.J."/>
        </authorList>
    </citation>
    <scope>NUCLEOTIDE SEQUENCE</scope>
    <source>
        <strain evidence="3">RS5133</strain>
    </source>
</reference>
<dbReference type="SUPFAM" id="SSF52833">
    <property type="entry name" value="Thioredoxin-like"/>
    <property type="match status" value="1"/>
</dbReference>
<dbReference type="GO" id="GO:0006749">
    <property type="term" value="P:glutathione metabolic process"/>
    <property type="evidence" value="ECO:0007669"/>
    <property type="project" value="TreeGrafter"/>
</dbReference>
<gene>
    <name evidence="3" type="ORF">PFISCL1PPCAC_4374</name>
</gene>
<comment type="caution">
    <text evidence="3">The sequence shown here is derived from an EMBL/GenBank/DDBJ whole genome shotgun (WGS) entry which is preliminary data.</text>
</comment>
<dbReference type="InterPro" id="IPR051924">
    <property type="entry name" value="GST_Kappa/NadH"/>
</dbReference>
<dbReference type="InterPro" id="IPR001853">
    <property type="entry name" value="DSBA-like_thioredoxin_dom"/>
</dbReference>
<dbReference type="PANTHER" id="PTHR42943">
    <property type="entry name" value="GLUTATHIONE S-TRANSFERASE KAPPA"/>
    <property type="match status" value="1"/>
</dbReference>
<evidence type="ECO:0000313" key="4">
    <source>
        <dbReference type="Proteomes" id="UP001432322"/>
    </source>
</evidence>
<dbReference type="GO" id="GO:0004364">
    <property type="term" value="F:glutathione transferase activity"/>
    <property type="evidence" value="ECO:0007669"/>
    <property type="project" value="TreeGrafter"/>
</dbReference>
<sequence length="224" mass="25114">VVAMSKKFAIDLYFDVISPYSFILFESLLAYRTQWPMEVNLKPVGLAHIFKAAGNQAPAIAVPGKGPYMHKDVNRLARYYNIPLKFREDFLTVITTKSSLNANRLIAAVKLEQPEKAEAVARALFRRFWIDRSDIFDTKDFVEVLTACGVRDVTRLVSSLSSDAVKEVMKQNTDAALETGCFGAPWTVLHLSNGKRESFFGSDRLHIIGHMMGQKFDGPLPAKL</sequence>
<evidence type="ECO:0000259" key="2">
    <source>
        <dbReference type="Pfam" id="PF01323"/>
    </source>
</evidence>
<dbReference type="GO" id="GO:0004602">
    <property type="term" value="F:glutathione peroxidase activity"/>
    <property type="evidence" value="ECO:0007669"/>
    <property type="project" value="TreeGrafter"/>
</dbReference>
<dbReference type="EMBL" id="BTSY01000002">
    <property type="protein sequence ID" value="GMT13077.1"/>
    <property type="molecule type" value="Genomic_DNA"/>
</dbReference>
<dbReference type="Gene3D" id="3.40.30.10">
    <property type="entry name" value="Glutaredoxin"/>
    <property type="match status" value="1"/>
</dbReference>
<dbReference type="Proteomes" id="UP001432322">
    <property type="component" value="Unassembled WGS sequence"/>
</dbReference>
<dbReference type="FunFam" id="3.40.30.10:FF:000325">
    <property type="entry name" value="Glutathione S-transferase kappa"/>
    <property type="match status" value="1"/>
</dbReference>
<evidence type="ECO:0000256" key="1">
    <source>
        <dbReference type="PIRSR" id="PIRSR006386-1"/>
    </source>
</evidence>
<dbReference type="PIRSF" id="PIRSF006386">
    <property type="entry name" value="HCCAis_GSTk"/>
    <property type="match status" value="1"/>
</dbReference>
<feature type="non-terminal residue" evidence="3">
    <location>
        <position position="1"/>
    </location>
</feature>
<evidence type="ECO:0000313" key="3">
    <source>
        <dbReference type="EMBL" id="GMT13077.1"/>
    </source>
</evidence>
<dbReference type="PANTHER" id="PTHR42943:SF2">
    <property type="entry name" value="GLUTATHIONE S-TRANSFERASE KAPPA 1"/>
    <property type="match status" value="1"/>
</dbReference>